<dbReference type="PANTHER" id="PTHR30570">
    <property type="entry name" value="PERIPLASMIC PHOSPHATE BINDING COMPONENT OF PHOSPHATE ABC TRANSPORTER"/>
    <property type="match status" value="1"/>
</dbReference>
<keyword evidence="1" id="KW-0732">Signal</keyword>
<name>A0ABM8BU93_9MOLU</name>
<evidence type="ECO:0000313" key="4">
    <source>
        <dbReference type="EMBL" id="BDT03441.1"/>
    </source>
</evidence>
<accession>A0ABM8BU93</accession>
<keyword evidence="2" id="KW-0472">Membrane</keyword>
<keyword evidence="2" id="KW-0812">Transmembrane</keyword>
<dbReference type="Pfam" id="PF12849">
    <property type="entry name" value="PBP_like_2"/>
    <property type="match status" value="1"/>
</dbReference>
<feature type="domain" description="PBP" evidence="3">
    <location>
        <begin position="31"/>
        <end position="278"/>
    </location>
</feature>
<dbReference type="Gene3D" id="3.40.190.10">
    <property type="entry name" value="Periplasmic binding protein-like II"/>
    <property type="match status" value="2"/>
</dbReference>
<evidence type="ECO:0000313" key="5">
    <source>
        <dbReference type="Proteomes" id="UP001163387"/>
    </source>
</evidence>
<protein>
    <submittedName>
        <fullName evidence="4">ABC transporter substrate-binding protein</fullName>
    </submittedName>
</protein>
<gene>
    <name evidence="4" type="ORF">SHM_10870</name>
</gene>
<evidence type="ECO:0000256" key="2">
    <source>
        <dbReference type="SAM" id="Phobius"/>
    </source>
</evidence>
<dbReference type="SUPFAM" id="SSF53850">
    <property type="entry name" value="Periplasmic binding protein-like II"/>
    <property type="match status" value="1"/>
</dbReference>
<proteinExistence type="predicted"/>
<reference evidence="4 5" key="1">
    <citation type="journal article" date="2022" name="Front. Microbiol.">
        <title>Male-killing mechanisms vary between Spiroplasma species.</title>
        <authorList>
            <person name="Arai H."/>
            <person name="Inoue M."/>
            <person name="Kageyama D."/>
        </authorList>
    </citation>
    <scope>NUCLEOTIDE SEQUENCE [LARGE SCALE GENOMIC DNA]</scope>
    <source>
        <strain evidence="5">sHm</strain>
    </source>
</reference>
<sequence>MLKKRILSLFWLITMISIFILTLVSHKPYFIMGGSTSVAPLMHTLMEDYPDNHKEADFTYNSLGSDAAVIPVNKNMFGIGWLSKEYTTPNNNLISFVLSKDGMILVYNLPQDCLGNNKPLNFTQDKVKKMYLSKSPIFWRDLFPQNTSEPNQGWIKPTCDLKILAYTRENGSGTRDVFNEKVLGDSKAYYPQAITVNSSTQMFNMSSGGVGYSSYSDKKQLDSNKQFTNIHIANWENIAPSLDTIKNGTYQLSRPFTGLINKNFKEINTLVKFLKFLFIPDYPGHNEYVVPAFSETQYAQSAVALTDKLNYDLNQWLNNFP</sequence>
<dbReference type="InterPro" id="IPR024370">
    <property type="entry name" value="PBP_domain"/>
</dbReference>
<evidence type="ECO:0000259" key="3">
    <source>
        <dbReference type="Pfam" id="PF12849"/>
    </source>
</evidence>
<dbReference type="PANTHER" id="PTHR30570:SF1">
    <property type="entry name" value="PHOSPHATE-BINDING PROTEIN PSTS"/>
    <property type="match status" value="1"/>
</dbReference>
<organism evidence="4 5">
    <name type="scientific">Spiroplasma ixodetis</name>
    <dbReference type="NCBI Taxonomy" id="2141"/>
    <lineage>
        <taxon>Bacteria</taxon>
        <taxon>Bacillati</taxon>
        <taxon>Mycoplasmatota</taxon>
        <taxon>Mollicutes</taxon>
        <taxon>Entomoplasmatales</taxon>
        <taxon>Spiroplasmataceae</taxon>
        <taxon>Spiroplasma</taxon>
    </lineage>
</organism>
<dbReference type="EMBL" id="AP026933">
    <property type="protein sequence ID" value="BDT03441.1"/>
    <property type="molecule type" value="Genomic_DNA"/>
</dbReference>
<dbReference type="Proteomes" id="UP001163387">
    <property type="component" value="Chromosome"/>
</dbReference>
<keyword evidence="5" id="KW-1185">Reference proteome</keyword>
<feature type="transmembrane region" description="Helical" evidence="2">
    <location>
        <begin position="6"/>
        <end position="24"/>
    </location>
</feature>
<dbReference type="InterPro" id="IPR050811">
    <property type="entry name" value="Phosphate_ABC_transporter"/>
</dbReference>
<keyword evidence="2" id="KW-1133">Transmembrane helix</keyword>
<evidence type="ECO:0000256" key="1">
    <source>
        <dbReference type="ARBA" id="ARBA00022729"/>
    </source>
</evidence>